<dbReference type="AlphaFoldDB" id="A0A4C1Y3N4"/>
<comment type="caution">
    <text evidence="2">The sequence shown here is derived from an EMBL/GenBank/DDBJ whole genome shotgun (WGS) entry which is preliminary data.</text>
</comment>
<dbReference type="Proteomes" id="UP000299102">
    <property type="component" value="Unassembled WGS sequence"/>
</dbReference>
<feature type="region of interest" description="Disordered" evidence="1">
    <location>
        <begin position="33"/>
        <end position="57"/>
    </location>
</feature>
<name>A0A4C1Y3N4_EUMVA</name>
<reference evidence="2 3" key="1">
    <citation type="journal article" date="2019" name="Commun. Biol.">
        <title>The bagworm genome reveals a unique fibroin gene that provides high tensile strength.</title>
        <authorList>
            <person name="Kono N."/>
            <person name="Nakamura H."/>
            <person name="Ohtoshi R."/>
            <person name="Tomita M."/>
            <person name="Numata K."/>
            <person name="Arakawa K."/>
        </authorList>
    </citation>
    <scope>NUCLEOTIDE SEQUENCE [LARGE SCALE GENOMIC DNA]</scope>
</reference>
<gene>
    <name evidence="2" type="ORF">EVAR_61421_1</name>
</gene>
<keyword evidence="3" id="KW-1185">Reference proteome</keyword>
<accession>A0A4C1Y3N4</accession>
<proteinExistence type="predicted"/>
<evidence type="ECO:0000313" key="3">
    <source>
        <dbReference type="Proteomes" id="UP000299102"/>
    </source>
</evidence>
<protein>
    <submittedName>
        <fullName evidence="2">Uncharacterized protein</fullName>
    </submittedName>
</protein>
<evidence type="ECO:0000313" key="2">
    <source>
        <dbReference type="EMBL" id="GBP70506.1"/>
    </source>
</evidence>
<organism evidence="2 3">
    <name type="scientific">Eumeta variegata</name>
    <name type="common">Bagworm moth</name>
    <name type="synonym">Eumeta japonica</name>
    <dbReference type="NCBI Taxonomy" id="151549"/>
    <lineage>
        <taxon>Eukaryota</taxon>
        <taxon>Metazoa</taxon>
        <taxon>Ecdysozoa</taxon>
        <taxon>Arthropoda</taxon>
        <taxon>Hexapoda</taxon>
        <taxon>Insecta</taxon>
        <taxon>Pterygota</taxon>
        <taxon>Neoptera</taxon>
        <taxon>Endopterygota</taxon>
        <taxon>Lepidoptera</taxon>
        <taxon>Glossata</taxon>
        <taxon>Ditrysia</taxon>
        <taxon>Tineoidea</taxon>
        <taxon>Psychidae</taxon>
        <taxon>Oiketicinae</taxon>
        <taxon>Eumeta</taxon>
    </lineage>
</organism>
<sequence>MVAAAHGTRKPRRVTTDLPASWEGIGYLMEKNRDDGRGRGIGHRNSHSPNESNGESSEMQNCEILLCVMRHAKQCGYVDKPHRVDCLT</sequence>
<dbReference type="EMBL" id="BGZK01001077">
    <property type="protein sequence ID" value="GBP70506.1"/>
    <property type="molecule type" value="Genomic_DNA"/>
</dbReference>
<evidence type="ECO:0000256" key="1">
    <source>
        <dbReference type="SAM" id="MobiDB-lite"/>
    </source>
</evidence>
<feature type="compositionally biased region" description="Polar residues" evidence="1">
    <location>
        <begin position="47"/>
        <end position="57"/>
    </location>
</feature>